<organism evidence="2 3">
    <name type="scientific">Pristionchus mayeri</name>
    <dbReference type="NCBI Taxonomy" id="1317129"/>
    <lineage>
        <taxon>Eukaryota</taxon>
        <taxon>Metazoa</taxon>
        <taxon>Ecdysozoa</taxon>
        <taxon>Nematoda</taxon>
        <taxon>Chromadorea</taxon>
        <taxon>Rhabditida</taxon>
        <taxon>Rhabditina</taxon>
        <taxon>Diplogasteromorpha</taxon>
        <taxon>Diplogasteroidea</taxon>
        <taxon>Neodiplogasteridae</taxon>
        <taxon>Pristionchus</taxon>
    </lineage>
</organism>
<dbReference type="SUPFAM" id="SSF141673">
    <property type="entry name" value="MOSC N-terminal domain-like"/>
    <property type="match status" value="1"/>
</dbReference>
<accession>A0AAN5I054</accession>
<dbReference type="SUPFAM" id="SSF50800">
    <property type="entry name" value="PK beta-barrel domain-like"/>
    <property type="match status" value="1"/>
</dbReference>
<dbReference type="EMBL" id="BTRK01000004">
    <property type="protein sequence ID" value="GMR46546.1"/>
    <property type="molecule type" value="Genomic_DNA"/>
</dbReference>
<reference evidence="3" key="1">
    <citation type="submission" date="2022-10" db="EMBL/GenBank/DDBJ databases">
        <title>Genome assembly of Pristionchus species.</title>
        <authorList>
            <person name="Yoshida K."/>
            <person name="Sommer R.J."/>
        </authorList>
    </citation>
    <scope>NUCLEOTIDE SEQUENCE [LARGE SCALE GENOMIC DNA]</scope>
    <source>
        <strain evidence="3">RS5460</strain>
    </source>
</reference>
<sequence length="351" mass="39486">MILEDKKALLACIGASVVTFNVRVRSVRPQRKYSQAFRLIKAYIDAQHSEWIPVGTVKLLQIHPLKSGRRKEFFSIHCDALGASFGEYRDREFMIIDGTTGQFLTARQLPKMILIESEIADGVLTLSTPDGGSVQVVLADVIASRDIKRTTLFDNLQADGIDCGEAVSKLISGFLEQSDLRLVYYRPDLFNGRPCKPQPEWWNNPVPKRNDTVRFVDLAPFMITTEGSLKALNDRLERPMRSANFRANIVVDQSEAWDEDKWAAMRIGDVQLECFAPCTRCILPTVDPEKGVKDPDMQPLKKLREFRLAPEGKMRNAHGQSPVFGVNAGIVKPGYVHIGQTVYVKYKPSAF</sequence>
<dbReference type="GO" id="GO:0030151">
    <property type="term" value="F:molybdenum ion binding"/>
    <property type="evidence" value="ECO:0007669"/>
    <property type="project" value="InterPro"/>
</dbReference>
<dbReference type="PANTHER" id="PTHR36930:SF1">
    <property type="entry name" value="MOSC DOMAIN-CONTAINING PROTEIN"/>
    <property type="match status" value="1"/>
</dbReference>
<dbReference type="PANTHER" id="PTHR36930">
    <property type="entry name" value="METAL-SULFUR CLUSTER BIOSYNTHESIS PROTEINS YUAD-RELATED"/>
    <property type="match status" value="1"/>
</dbReference>
<dbReference type="GO" id="GO:0030170">
    <property type="term" value="F:pyridoxal phosphate binding"/>
    <property type="evidence" value="ECO:0007669"/>
    <property type="project" value="InterPro"/>
</dbReference>
<name>A0AAN5I054_9BILA</name>
<dbReference type="InterPro" id="IPR005303">
    <property type="entry name" value="MOCOS_middle"/>
</dbReference>
<evidence type="ECO:0000313" key="2">
    <source>
        <dbReference type="EMBL" id="GMR46546.1"/>
    </source>
</evidence>
<dbReference type="Proteomes" id="UP001328107">
    <property type="component" value="Unassembled WGS sequence"/>
</dbReference>
<dbReference type="Pfam" id="PF03476">
    <property type="entry name" value="MOSC_N"/>
    <property type="match status" value="1"/>
</dbReference>
<gene>
    <name evidence="2" type="ORF">PMAYCL1PPCAC_16741</name>
</gene>
<keyword evidence="3" id="KW-1185">Reference proteome</keyword>
<evidence type="ECO:0000313" key="3">
    <source>
        <dbReference type="Proteomes" id="UP001328107"/>
    </source>
</evidence>
<dbReference type="GO" id="GO:0003824">
    <property type="term" value="F:catalytic activity"/>
    <property type="evidence" value="ECO:0007669"/>
    <property type="project" value="InterPro"/>
</dbReference>
<evidence type="ECO:0000259" key="1">
    <source>
        <dbReference type="PROSITE" id="PS51340"/>
    </source>
</evidence>
<dbReference type="AlphaFoldDB" id="A0AAN5I054"/>
<dbReference type="Pfam" id="PF03473">
    <property type="entry name" value="MOSC"/>
    <property type="match status" value="1"/>
</dbReference>
<dbReference type="InterPro" id="IPR005302">
    <property type="entry name" value="MoCF_Sase_C"/>
</dbReference>
<feature type="domain" description="MOSC" evidence="1">
    <location>
        <begin position="195"/>
        <end position="345"/>
    </location>
</feature>
<proteinExistence type="predicted"/>
<dbReference type="InterPro" id="IPR052716">
    <property type="entry name" value="MOSC_domain"/>
</dbReference>
<protein>
    <recommendedName>
        <fullName evidence="1">MOSC domain-containing protein</fullName>
    </recommendedName>
</protein>
<dbReference type="PROSITE" id="PS51340">
    <property type="entry name" value="MOSC"/>
    <property type="match status" value="1"/>
</dbReference>
<comment type="caution">
    <text evidence="2">The sequence shown here is derived from an EMBL/GenBank/DDBJ whole genome shotgun (WGS) entry which is preliminary data.</text>
</comment>
<dbReference type="InterPro" id="IPR011037">
    <property type="entry name" value="Pyrv_Knase-like_insert_dom_sf"/>
</dbReference>